<dbReference type="InterPro" id="IPR036878">
    <property type="entry name" value="Glu_permease_IIB"/>
</dbReference>
<evidence type="ECO:0000256" key="2">
    <source>
        <dbReference type="ARBA" id="ARBA00022683"/>
    </source>
</evidence>
<proteinExistence type="predicted"/>
<dbReference type="AlphaFoldDB" id="A0A449AV60"/>
<evidence type="ECO:0000313" key="5">
    <source>
        <dbReference type="EMBL" id="VEU70368.1"/>
    </source>
</evidence>
<accession>A0A449AV60</accession>
<dbReference type="GO" id="GO:0008982">
    <property type="term" value="F:protein-N(PI)-phosphohistidine-sugar phosphotransferase activity"/>
    <property type="evidence" value="ECO:0007669"/>
    <property type="project" value="InterPro"/>
</dbReference>
<dbReference type="SUPFAM" id="SSF55604">
    <property type="entry name" value="Glucose permease domain IIB"/>
    <property type="match status" value="1"/>
</dbReference>
<evidence type="ECO:0000259" key="4">
    <source>
        <dbReference type="PROSITE" id="PS51098"/>
    </source>
</evidence>
<dbReference type="KEGG" id="mgly:NCTC10194_00377"/>
<protein>
    <submittedName>
        <fullName evidence="5">PTS system IIB component</fullName>
    </submittedName>
</protein>
<gene>
    <name evidence="5" type="ORF">NCTC10194_00377</name>
</gene>
<keyword evidence="2" id="KW-0598">Phosphotransferase system</keyword>
<comment type="caution">
    <text evidence="3">Lacks conserved residue(s) required for the propagation of feature annotation.</text>
</comment>
<reference evidence="5 6" key="1">
    <citation type="submission" date="2019-01" db="EMBL/GenBank/DDBJ databases">
        <authorList>
            <consortium name="Pathogen Informatics"/>
        </authorList>
    </citation>
    <scope>NUCLEOTIDE SEQUENCE [LARGE SCALE GENOMIC DNA]</scope>
    <source>
        <strain evidence="5 6">NCTC10194</strain>
    </source>
</reference>
<dbReference type="Proteomes" id="UP000290815">
    <property type="component" value="Chromosome"/>
</dbReference>
<feature type="domain" description="PTS EIIB type-1" evidence="4">
    <location>
        <begin position="41"/>
        <end position="116"/>
    </location>
</feature>
<evidence type="ECO:0000313" key="6">
    <source>
        <dbReference type="Proteomes" id="UP000290815"/>
    </source>
</evidence>
<name>A0A449AV60_9BACT</name>
<keyword evidence="1" id="KW-0808">Transferase</keyword>
<dbReference type="RefSeq" id="WP_027333513.1">
    <property type="nucleotide sequence ID" value="NZ_LR215024.1"/>
</dbReference>
<dbReference type="PROSITE" id="PS51098">
    <property type="entry name" value="PTS_EIIB_TYPE_1"/>
    <property type="match status" value="1"/>
</dbReference>
<evidence type="ECO:0000256" key="1">
    <source>
        <dbReference type="ARBA" id="ARBA00022679"/>
    </source>
</evidence>
<organism evidence="5 6">
    <name type="scientific">Mycoplasmopsis glycophila</name>
    <dbReference type="NCBI Taxonomy" id="171285"/>
    <lineage>
        <taxon>Bacteria</taxon>
        <taxon>Bacillati</taxon>
        <taxon>Mycoplasmatota</taxon>
        <taxon>Mycoplasmoidales</taxon>
        <taxon>Metamycoplasmataceae</taxon>
        <taxon>Mycoplasmopsis</taxon>
    </lineage>
</organism>
<dbReference type="Gene3D" id="3.30.1360.60">
    <property type="entry name" value="Glucose permease domain IIB"/>
    <property type="match status" value="1"/>
</dbReference>
<evidence type="ECO:0000256" key="3">
    <source>
        <dbReference type="PROSITE-ProRule" id="PRU00421"/>
    </source>
</evidence>
<keyword evidence="6" id="KW-1185">Reference proteome</keyword>
<sequence>MNKYKAKIVCLTVLTFGLIWIKWRKQKKHTKNTIYQVDKIPFDIKQLKNFLGEKDNILEIETKPSRINIFVQDVKKIKAEQIKNLKGITGVFLKSNSISLILGEFSQAVAKELKND</sequence>
<dbReference type="GO" id="GO:0009401">
    <property type="term" value="P:phosphoenolpyruvate-dependent sugar phosphotransferase system"/>
    <property type="evidence" value="ECO:0007669"/>
    <property type="project" value="UniProtKB-KW"/>
</dbReference>
<dbReference type="InterPro" id="IPR001996">
    <property type="entry name" value="PTS_IIB_1"/>
</dbReference>
<dbReference type="EMBL" id="LR215024">
    <property type="protein sequence ID" value="VEU70368.1"/>
    <property type="molecule type" value="Genomic_DNA"/>
</dbReference>